<dbReference type="Proteomes" id="UP000016662">
    <property type="component" value="Unassembled WGS sequence"/>
</dbReference>
<evidence type="ECO:0000313" key="1">
    <source>
        <dbReference type="EMBL" id="ERJ90773.1"/>
    </source>
</evidence>
<dbReference type="STRING" id="411473.RUMCAL_02778"/>
<comment type="caution">
    <text evidence="1">The sequence shown here is derived from an EMBL/GenBank/DDBJ whole genome shotgun (WGS) entry which is preliminary data.</text>
</comment>
<reference evidence="1 2" key="1">
    <citation type="submission" date="2013-07" db="EMBL/GenBank/DDBJ databases">
        <authorList>
            <person name="Weinstock G."/>
            <person name="Sodergren E."/>
            <person name="Wylie T."/>
            <person name="Fulton L."/>
            <person name="Fulton R."/>
            <person name="Fronick C."/>
            <person name="O'Laughlin M."/>
            <person name="Godfrey J."/>
            <person name="Miner T."/>
            <person name="Herter B."/>
            <person name="Appelbaum E."/>
            <person name="Cordes M."/>
            <person name="Lek S."/>
            <person name="Wollam A."/>
            <person name="Pepin K.H."/>
            <person name="Palsikar V.B."/>
            <person name="Mitreva M."/>
            <person name="Wilson R.K."/>
        </authorList>
    </citation>
    <scope>NUCLEOTIDE SEQUENCE [LARGE SCALE GENOMIC DNA]</scope>
    <source>
        <strain evidence="1 2">ATCC 27760</strain>
    </source>
</reference>
<accession>U2LUF6</accession>
<gene>
    <name evidence="1" type="ORF">RUMCAL_02778</name>
</gene>
<keyword evidence="2" id="KW-1185">Reference proteome</keyword>
<dbReference type="HOGENOM" id="CLU_3257401_0_0_9"/>
<sequence length="42" mass="4898">MKIDFREYCESPLYNSRKIWYTVVYSGQYRTKICGIASGKAA</sequence>
<proteinExistence type="predicted"/>
<organism evidence="1 2">
    <name type="scientific">Ruminococcus callidus ATCC 27760</name>
    <dbReference type="NCBI Taxonomy" id="411473"/>
    <lineage>
        <taxon>Bacteria</taxon>
        <taxon>Bacillati</taxon>
        <taxon>Bacillota</taxon>
        <taxon>Clostridia</taxon>
        <taxon>Eubacteriales</taxon>
        <taxon>Oscillospiraceae</taxon>
        <taxon>Ruminococcus</taxon>
    </lineage>
</organism>
<evidence type="ECO:0000313" key="2">
    <source>
        <dbReference type="Proteomes" id="UP000016662"/>
    </source>
</evidence>
<dbReference type="EMBL" id="AWVF01000346">
    <property type="protein sequence ID" value="ERJ90773.1"/>
    <property type="molecule type" value="Genomic_DNA"/>
</dbReference>
<dbReference type="AlphaFoldDB" id="U2LUF6"/>
<protein>
    <submittedName>
        <fullName evidence="1">Uncharacterized protein</fullName>
    </submittedName>
</protein>
<name>U2LUF6_9FIRM</name>